<feature type="binding site" evidence="19">
    <location>
        <position position="798"/>
    </location>
    <ligand>
        <name>ATP</name>
        <dbReference type="ChEBI" id="CHEBI:30616"/>
    </ligand>
</feature>
<dbReference type="PROSITE" id="PS00107">
    <property type="entry name" value="PROTEIN_KINASE_ATP"/>
    <property type="match status" value="1"/>
</dbReference>
<evidence type="ECO:0000256" key="20">
    <source>
        <dbReference type="SAM" id="Phobius"/>
    </source>
</evidence>
<evidence type="ECO:0000256" key="8">
    <source>
        <dbReference type="ARBA" id="ARBA00022729"/>
    </source>
</evidence>
<organism evidence="23 24">
    <name type="scientific">Populus tomentosa</name>
    <name type="common">Chinese white poplar</name>
    <dbReference type="NCBI Taxonomy" id="118781"/>
    <lineage>
        <taxon>Eukaryota</taxon>
        <taxon>Viridiplantae</taxon>
        <taxon>Streptophyta</taxon>
        <taxon>Embryophyta</taxon>
        <taxon>Tracheophyta</taxon>
        <taxon>Spermatophyta</taxon>
        <taxon>Magnoliopsida</taxon>
        <taxon>eudicotyledons</taxon>
        <taxon>Gunneridae</taxon>
        <taxon>Pentapetalae</taxon>
        <taxon>rosids</taxon>
        <taxon>fabids</taxon>
        <taxon>Malpighiales</taxon>
        <taxon>Salicaceae</taxon>
        <taxon>Saliceae</taxon>
        <taxon>Populus</taxon>
    </lineage>
</organism>
<evidence type="ECO:0000256" key="4">
    <source>
        <dbReference type="ARBA" id="ARBA00022527"/>
    </source>
</evidence>
<keyword evidence="8 21" id="KW-0732">Signal</keyword>
<dbReference type="FunFam" id="3.80.10.10:FF:000041">
    <property type="entry name" value="LRR receptor-like serine/threonine-protein kinase ERECTA"/>
    <property type="match status" value="1"/>
</dbReference>
<evidence type="ECO:0000256" key="7">
    <source>
        <dbReference type="ARBA" id="ARBA00022692"/>
    </source>
</evidence>
<evidence type="ECO:0000256" key="15">
    <source>
        <dbReference type="ARBA" id="ARBA00023170"/>
    </source>
</evidence>
<dbReference type="Pfam" id="PF00069">
    <property type="entry name" value="Pkinase"/>
    <property type="match status" value="1"/>
</dbReference>
<dbReference type="FunFam" id="3.80.10.10:FF:000219">
    <property type="entry name" value="LRR receptor-like serine/threonine-protein kinase ERL1"/>
    <property type="match status" value="1"/>
</dbReference>
<evidence type="ECO:0000313" key="23">
    <source>
        <dbReference type="EMBL" id="KAG6753434.1"/>
    </source>
</evidence>
<feature type="chain" id="PRO_5036489661" description="non-specific serine/threonine protein kinase" evidence="21">
    <location>
        <begin position="16"/>
        <end position="1102"/>
    </location>
</feature>
<keyword evidence="11" id="KW-0418">Kinase</keyword>
<dbReference type="InterPro" id="IPR017441">
    <property type="entry name" value="Protein_kinase_ATP_BS"/>
</dbReference>
<reference evidence="23" key="1">
    <citation type="journal article" date="2020" name="bioRxiv">
        <title>Hybrid origin of Populus tomentosa Carr. identified through genome sequencing and phylogenomic analysis.</title>
        <authorList>
            <person name="An X."/>
            <person name="Gao K."/>
            <person name="Chen Z."/>
            <person name="Li J."/>
            <person name="Yang X."/>
            <person name="Yang X."/>
            <person name="Zhou J."/>
            <person name="Guo T."/>
            <person name="Zhao T."/>
            <person name="Huang S."/>
            <person name="Miao D."/>
            <person name="Khan W.U."/>
            <person name="Rao P."/>
            <person name="Ye M."/>
            <person name="Lei B."/>
            <person name="Liao W."/>
            <person name="Wang J."/>
            <person name="Ji L."/>
            <person name="Li Y."/>
            <person name="Guo B."/>
            <person name="Mustafa N.S."/>
            <person name="Li S."/>
            <person name="Yun Q."/>
            <person name="Keller S.R."/>
            <person name="Mao J."/>
            <person name="Zhang R."/>
            <person name="Strauss S.H."/>
        </authorList>
    </citation>
    <scope>NUCLEOTIDE SEQUENCE</scope>
    <source>
        <strain evidence="23">GM15</strain>
        <tissue evidence="23">Leaf</tissue>
    </source>
</reference>
<evidence type="ECO:0000256" key="21">
    <source>
        <dbReference type="SAM" id="SignalP"/>
    </source>
</evidence>
<evidence type="ECO:0000256" key="14">
    <source>
        <dbReference type="ARBA" id="ARBA00023136"/>
    </source>
</evidence>
<evidence type="ECO:0000256" key="16">
    <source>
        <dbReference type="ARBA" id="ARBA00023180"/>
    </source>
</evidence>
<dbReference type="GO" id="GO:0005524">
    <property type="term" value="F:ATP binding"/>
    <property type="evidence" value="ECO:0007669"/>
    <property type="project" value="UniProtKB-UniRule"/>
</dbReference>
<evidence type="ECO:0000256" key="11">
    <source>
        <dbReference type="ARBA" id="ARBA00022777"/>
    </source>
</evidence>
<evidence type="ECO:0000256" key="5">
    <source>
        <dbReference type="ARBA" id="ARBA00022614"/>
    </source>
</evidence>
<feature type="domain" description="Protein kinase" evidence="22">
    <location>
        <begin position="770"/>
        <end position="1040"/>
    </location>
</feature>
<evidence type="ECO:0000313" key="24">
    <source>
        <dbReference type="Proteomes" id="UP000886885"/>
    </source>
</evidence>
<dbReference type="InterPro" id="IPR013210">
    <property type="entry name" value="LRR_N_plant-typ"/>
</dbReference>
<dbReference type="PROSITE" id="PS50011">
    <property type="entry name" value="PROTEIN_KINASE_DOM"/>
    <property type="match status" value="1"/>
</dbReference>
<evidence type="ECO:0000256" key="12">
    <source>
        <dbReference type="ARBA" id="ARBA00022840"/>
    </source>
</evidence>
<dbReference type="SMART" id="SM00220">
    <property type="entry name" value="S_TKc"/>
    <property type="match status" value="1"/>
</dbReference>
<evidence type="ECO:0000259" key="22">
    <source>
        <dbReference type="PROSITE" id="PS50011"/>
    </source>
</evidence>
<protein>
    <recommendedName>
        <fullName evidence="3">non-specific serine/threonine protein kinase</fullName>
        <ecNumber evidence="3">2.7.11.1</ecNumber>
    </recommendedName>
</protein>
<comment type="catalytic activity">
    <reaction evidence="17">
        <text>L-threonyl-[protein] + ATP = O-phospho-L-threonyl-[protein] + ADP + H(+)</text>
        <dbReference type="Rhea" id="RHEA:46608"/>
        <dbReference type="Rhea" id="RHEA-COMP:11060"/>
        <dbReference type="Rhea" id="RHEA-COMP:11605"/>
        <dbReference type="ChEBI" id="CHEBI:15378"/>
        <dbReference type="ChEBI" id="CHEBI:30013"/>
        <dbReference type="ChEBI" id="CHEBI:30616"/>
        <dbReference type="ChEBI" id="CHEBI:61977"/>
        <dbReference type="ChEBI" id="CHEBI:456216"/>
        <dbReference type="EC" id="2.7.11.1"/>
    </reaction>
</comment>
<dbReference type="FunFam" id="3.30.200.20:FF:000288">
    <property type="entry name" value="LRR receptor-like serine/threonine-protein kinase ERECTA"/>
    <property type="match status" value="1"/>
</dbReference>
<dbReference type="SMART" id="SM00369">
    <property type="entry name" value="LRR_TYP"/>
    <property type="match status" value="9"/>
</dbReference>
<keyword evidence="14 20" id="KW-0472">Membrane</keyword>
<dbReference type="AlphaFoldDB" id="A0A8X7YLV5"/>
<dbReference type="OrthoDB" id="676979at2759"/>
<dbReference type="PROSITE" id="PS00108">
    <property type="entry name" value="PROTEIN_KINASE_ST"/>
    <property type="match status" value="1"/>
</dbReference>
<feature type="signal peptide" evidence="21">
    <location>
        <begin position="1"/>
        <end position="15"/>
    </location>
</feature>
<name>A0A8X7YLV5_POPTO</name>
<dbReference type="PANTHER" id="PTHR48053:SF120">
    <property type="entry name" value="PROTEIN KINASE DOMAIN-CONTAINING PROTEIN"/>
    <property type="match status" value="1"/>
</dbReference>
<evidence type="ECO:0000256" key="1">
    <source>
        <dbReference type="ARBA" id="ARBA00004479"/>
    </source>
</evidence>
<keyword evidence="15" id="KW-0675">Receptor</keyword>
<comment type="similarity">
    <text evidence="2">Belongs to the protein kinase superfamily. Ser/Thr protein kinase family.</text>
</comment>
<gene>
    <name evidence="23" type="ORF">POTOM_043502</name>
</gene>
<dbReference type="InterPro" id="IPR008271">
    <property type="entry name" value="Ser/Thr_kinase_AS"/>
</dbReference>
<keyword evidence="12 19" id="KW-0067">ATP-binding</keyword>
<keyword evidence="9" id="KW-0677">Repeat</keyword>
<dbReference type="PROSITE" id="PS51450">
    <property type="entry name" value="LRR"/>
    <property type="match status" value="1"/>
</dbReference>
<evidence type="ECO:0000256" key="17">
    <source>
        <dbReference type="ARBA" id="ARBA00047899"/>
    </source>
</evidence>
<dbReference type="Pfam" id="PF13855">
    <property type="entry name" value="LRR_8"/>
    <property type="match status" value="1"/>
</dbReference>
<evidence type="ECO:0000256" key="13">
    <source>
        <dbReference type="ARBA" id="ARBA00022989"/>
    </source>
</evidence>
<dbReference type="FunFam" id="1.10.510.10:FF:000290">
    <property type="entry name" value="LRR receptor-like serine/threonine-protein kinase ERECTA"/>
    <property type="match status" value="1"/>
</dbReference>
<evidence type="ECO:0000256" key="19">
    <source>
        <dbReference type="PROSITE-ProRule" id="PRU10141"/>
    </source>
</evidence>
<dbReference type="GO" id="GO:0010103">
    <property type="term" value="P:stomatal complex morphogenesis"/>
    <property type="evidence" value="ECO:0007669"/>
    <property type="project" value="UniProtKB-ARBA"/>
</dbReference>
<evidence type="ECO:0000256" key="2">
    <source>
        <dbReference type="ARBA" id="ARBA00008684"/>
    </source>
</evidence>
<keyword evidence="5" id="KW-0433">Leucine-rich repeat</keyword>
<keyword evidence="16" id="KW-0325">Glycoprotein</keyword>
<keyword evidence="4" id="KW-0723">Serine/threonine-protein kinase</keyword>
<keyword evidence="6" id="KW-0808">Transferase</keyword>
<sequence length="1102" mass="122436">MAVLVLLLMSPLVSPLNDEGTALSLCTFSCLLASSGFSLCLLSVFEMLQHLYFPFLYAGSLKMVILAVKWIKDSISFCVCDYSLDAGKALMSIKESFSNVVNVLLDWDDVHNEDFCSWRGVFCDNVSFSVVSLNLSNLNLGGEISPAIGDLRNLQSIDFQGNKLTGQIPEEIGNCASLFNLDLSDNLLYGDIPFSFSKLKQLDTLNLKNNQLTGPIPSTLTQIPNLKTLDLAKNQLTGEIPRLIYWNEVLQYLIFWIRCCKPKHFLTWSLIIFVNIFHLCPQRITWQFVDWNTVRRNVSVDWLVVFVSSQPACLCIPVELFSLLISNFPGLETLFFASDVRGNNLSGTIPSSIGNCTSFEILDISYNQISGEIPFNIGFLQVATLSLQGNSLTGKIPEVIGLMQALAVLDLSDNELVGPIPPILGNLSYTGKLYLHGNKLTGPIPPELGNMSKLSYLQLNDNQLVGRIPPELGMLEQLFELNLANNHLEGPIPNNISSCRALNQLNVYGNHLSGIIASGFKGLESLTYLNLSSNDFKGSIPIELGHIINLDTLDLSSNNFSGPIPASIGDLEHLLMLNLSRNHLQGRLPAEFGNLRSIQAIDMSFNNVTGSIPVELGQLQNIVTLILNNNDLQGEIPDQLTNCFSLANLNFSYNNLSGIVPPIRNLTRFPPDSFIGNPLLCGNWLGSLCGPYVLKSKVIFSRAAVVCITLGFVTLLSMIVVVIYKSNQRKQLTMGSDKTLQGMCPPKLVVLHMDMAIHTFDDIMRNTENLSEKYIIGYGASSTVYKCMLKNSRPLAIKRLYNQYPYNLHEFETELETIGSIRHRNIVSLHGYALSPRGNLLFYDYMKNGSLWDLLHGSSKKVKLDWETRLKVAVGAAQGLAYLHHDCSPRIIHRDVKSSNILLDEDFEAHLSDFGIAKCIPTTKTHASTFVLGTIGYIDPEYARTSRLTEKSDVYSFGIVLLELLTGKKAVDNESNLQQLILSRADDNTVMEAVDPEVSVTCMDLTHVKKSFQLALLCTKRHPSERPTMQDVSRVLVSFLPALPTKASLLPKPVDYAKFVIDKGQQQQQQPIVNQQQPSQENNSSDAQWFVRFKEVVSKNTL</sequence>
<keyword evidence="13 20" id="KW-1133">Transmembrane helix</keyword>
<dbReference type="Pfam" id="PF08263">
    <property type="entry name" value="LRRNT_2"/>
    <property type="match status" value="1"/>
</dbReference>
<evidence type="ECO:0000256" key="10">
    <source>
        <dbReference type="ARBA" id="ARBA00022741"/>
    </source>
</evidence>
<comment type="catalytic activity">
    <reaction evidence="18">
        <text>L-seryl-[protein] + ATP = O-phospho-L-seryl-[protein] + ADP + H(+)</text>
        <dbReference type="Rhea" id="RHEA:17989"/>
        <dbReference type="Rhea" id="RHEA-COMP:9863"/>
        <dbReference type="Rhea" id="RHEA-COMP:11604"/>
        <dbReference type="ChEBI" id="CHEBI:15378"/>
        <dbReference type="ChEBI" id="CHEBI:29999"/>
        <dbReference type="ChEBI" id="CHEBI:30616"/>
        <dbReference type="ChEBI" id="CHEBI:83421"/>
        <dbReference type="ChEBI" id="CHEBI:456216"/>
        <dbReference type="EC" id="2.7.11.1"/>
    </reaction>
</comment>
<evidence type="ECO:0000256" key="9">
    <source>
        <dbReference type="ARBA" id="ARBA00022737"/>
    </source>
</evidence>
<evidence type="ECO:0000256" key="6">
    <source>
        <dbReference type="ARBA" id="ARBA00022679"/>
    </source>
</evidence>
<keyword evidence="7 20" id="KW-0812">Transmembrane</keyword>
<dbReference type="InterPro" id="IPR051716">
    <property type="entry name" value="Plant_RL_S/T_kinase"/>
</dbReference>
<dbReference type="GO" id="GO:0048827">
    <property type="term" value="P:phyllome development"/>
    <property type="evidence" value="ECO:0007669"/>
    <property type="project" value="UniProtKB-ARBA"/>
</dbReference>
<dbReference type="InterPro" id="IPR055414">
    <property type="entry name" value="LRR_R13L4/SHOC2-like"/>
</dbReference>
<feature type="transmembrane region" description="Helical" evidence="20">
    <location>
        <begin position="703"/>
        <end position="724"/>
    </location>
</feature>
<dbReference type="EC" id="2.7.11.1" evidence="3"/>
<dbReference type="InterPro" id="IPR000719">
    <property type="entry name" value="Prot_kinase_dom"/>
</dbReference>
<dbReference type="Proteomes" id="UP000886885">
    <property type="component" value="Chromosome 12D"/>
</dbReference>
<keyword evidence="10 19" id="KW-0547">Nucleotide-binding</keyword>
<evidence type="ECO:0000256" key="3">
    <source>
        <dbReference type="ARBA" id="ARBA00012513"/>
    </source>
</evidence>
<dbReference type="GO" id="GO:0090567">
    <property type="term" value="P:reproductive shoot system development"/>
    <property type="evidence" value="ECO:0007669"/>
    <property type="project" value="UniProtKB-ARBA"/>
</dbReference>
<dbReference type="PANTHER" id="PTHR48053">
    <property type="entry name" value="LEUCINE RICH REPEAT FAMILY PROTEIN, EXPRESSED"/>
    <property type="match status" value="1"/>
</dbReference>
<dbReference type="InterPro" id="IPR001611">
    <property type="entry name" value="Leu-rich_rpt"/>
</dbReference>
<keyword evidence="24" id="KW-1185">Reference proteome</keyword>
<dbReference type="EMBL" id="JAAWWB010000024">
    <property type="protein sequence ID" value="KAG6753434.1"/>
    <property type="molecule type" value="Genomic_DNA"/>
</dbReference>
<accession>A0A8X7YLV5</accession>
<dbReference type="FunFam" id="3.80.10.10:FF:000077">
    <property type="entry name" value="LRR receptor-like serine/threonine-protein kinase ERL1"/>
    <property type="match status" value="1"/>
</dbReference>
<dbReference type="GO" id="GO:0016020">
    <property type="term" value="C:membrane"/>
    <property type="evidence" value="ECO:0007669"/>
    <property type="project" value="UniProtKB-SubCell"/>
</dbReference>
<dbReference type="GO" id="GO:0004674">
    <property type="term" value="F:protein serine/threonine kinase activity"/>
    <property type="evidence" value="ECO:0007669"/>
    <property type="project" value="UniProtKB-KW"/>
</dbReference>
<dbReference type="Pfam" id="PF23598">
    <property type="entry name" value="LRR_14"/>
    <property type="match status" value="1"/>
</dbReference>
<proteinExistence type="inferred from homology"/>
<evidence type="ECO:0000256" key="18">
    <source>
        <dbReference type="ARBA" id="ARBA00048679"/>
    </source>
</evidence>
<comment type="caution">
    <text evidence="23">The sequence shown here is derived from an EMBL/GenBank/DDBJ whole genome shotgun (WGS) entry which is preliminary data.</text>
</comment>
<dbReference type="Pfam" id="PF00560">
    <property type="entry name" value="LRR_1"/>
    <property type="match status" value="4"/>
</dbReference>
<dbReference type="InterPro" id="IPR003591">
    <property type="entry name" value="Leu-rich_rpt_typical-subtyp"/>
</dbReference>
<comment type="subcellular location">
    <subcellularLocation>
        <location evidence="1">Membrane</location>
        <topology evidence="1">Single-pass type I membrane protein</topology>
    </subcellularLocation>
</comment>